<dbReference type="InterPro" id="IPR007272">
    <property type="entry name" value="Sulf_transp_TsuA/YedE"/>
</dbReference>
<keyword evidence="4" id="KW-0997">Cell inner membrane</keyword>
<evidence type="ECO:0000256" key="8">
    <source>
        <dbReference type="ARBA" id="ARBA00035655"/>
    </source>
</evidence>
<keyword evidence="5 9" id="KW-0812">Transmembrane</keyword>
<feature type="transmembrane region" description="Helical" evidence="9">
    <location>
        <begin position="80"/>
        <end position="98"/>
    </location>
</feature>
<comment type="similarity">
    <text evidence="8">Belongs to the TsuA/YedE (TC 9.B.102) family.</text>
</comment>
<comment type="subcellular location">
    <subcellularLocation>
        <location evidence="1">Cell inner membrane</location>
        <topology evidence="1">Multi-pass membrane protein</topology>
    </subcellularLocation>
</comment>
<reference evidence="11" key="2">
    <citation type="submission" date="2018-06" db="EMBL/GenBank/DDBJ databases">
        <title>Genome sequence of Rhodanobacteraceae bacterium strain Dysh456.</title>
        <authorList>
            <person name="Fukui M."/>
        </authorList>
    </citation>
    <scope>NUCLEOTIDE SEQUENCE [LARGE SCALE GENOMIC DNA]</scope>
    <source>
        <strain evidence="11">Dysh456</strain>
    </source>
</reference>
<evidence type="ECO:0000256" key="7">
    <source>
        <dbReference type="ARBA" id="ARBA00023136"/>
    </source>
</evidence>
<evidence type="ECO:0000256" key="1">
    <source>
        <dbReference type="ARBA" id="ARBA00004429"/>
    </source>
</evidence>
<evidence type="ECO:0000256" key="3">
    <source>
        <dbReference type="ARBA" id="ARBA00022475"/>
    </source>
</evidence>
<dbReference type="Proteomes" id="UP000270530">
    <property type="component" value="Chromosome"/>
</dbReference>
<keyword evidence="3" id="KW-1003">Cell membrane</keyword>
<evidence type="ECO:0000256" key="5">
    <source>
        <dbReference type="ARBA" id="ARBA00022692"/>
    </source>
</evidence>
<dbReference type="KEGG" id="rbd:ALSL_2602"/>
<feature type="transmembrane region" description="Helical" evidence="9">
    <location>
        <begin position="118"/>
        <end position="139"/>
    </location>
</feature>
<dbReference type="Pfam" id="PF04143">
    <property type="entry name" value="Sulf_transp"/>
    <property type="match status" value="1"/>
</dbReference>
<dbReference type="EMBL" id="AP018560">
    <property type="protein sequence ID" value="BBD81226.1"/>
    <property type="molecule type" value="Genomic_DNA"/>
</dbReference>
<feature type="transmembrane region" description="Helical" evidence="9">
    <location>
        <begin position="6"/>
        <end position="28"/>
    </location>
</feature>
<keyword evidence="2" id="KW-0813">Transport</keyword>
<evidence type="ECO:0000256" key="9">
    <source>
        <dbReference type="SAM" id="Phobius"/>
    </source>
</evidence>
<protein>
    <submittedName>
        <fullName evidence="10">Probable transmembrane protein</fullName>
    </submittedName>
</protein>
<organism evidence="10 11">
    <name type="scientific">Aerosticca soli</name>
    <dbReference type="NCBI Taxonomy" id="2010829"/>
    <lineage>
        <taxon>Bacteria</taxon>
        <taxon>Pseudomonadati</taxon>
        <taxon>Pseudomonadota</taxon>
        <taxon>Gammaproteobacteria</taxon>
        <taxon>Lysobacterales</taxon>
        <taxon>Rhodanobacteraceae</taxon>
        <taxon>Aerosticca</taxon>
    </lineage>
</organism>
<evidence type="ECO:0000256" key="6">
    <source>
        <dbReference type="ARBA" id="ARBA00022989"/>
    </source>
</evidence>
<keyword evidence="11" id="KW-1185">Reference proteome</keyword>
<dbReference type="PANTHER" id="PTHR30574">
    <property type="entry name" value="INNER MEMBRANE PROTEIN YEDE"/>
    <property type="match status" value="1"/>
</dbReference>
<feature type="transmembrane region" description="Helical" evidence="9">
    <location>
        <begin position="49"/>
        <end position="68"/>
    </location>
</feature>
<dbReference type="RefSeq" id="WP_126539736.1">
    <property type="nucleotide sequence ID" value="NZ_AP018560.1"/>
</dbReference>
<dbReference type="GO" id="GO:0005886">
    <property type="term" value="C:plasma membrane"/>
    <property type="evidence" value="ECO:0007669"/>
    <property type="project" value="UniProtKB-SubCell"/>
</dbReference>
<dbReference type="AlphaFoldDB" id="A0A2Z6E7V7"/>
<evidence type="ECO:0000256" key="2">
    <source>
        <dbReference type="ARBA" id="ARBA00022448"/>
    </source>
</evidence>
<reference evidence="11" key="1">
    <citation type="submission" date="2018-04" db="EMBL/GenBank/DDBJ databases">
        <authorList>
            <person name="Watanabe M."/>
            <person name="Kojima H."/>
        </authorList>
    </citation>
    <scope>NUCLEOTIDE SEQUENCE [LARGE SCALE GENOMIC DNA]</scope>
    <source>
        <strain evidence="11">Dysh456</strain>
    </source>
</reference>
<proteinExistence type="inferred from homology"/>
<sequence length="143" mass="14031">MHTYDIVDALLGGVLIGAAAGLLMAGLGRIAGISGITGGLLSAAAGDRAWRVAFVLGLVAGPWLRVLAGGPSGIDPPLAGLPWMALAGALVGIGTRLANGCTSGHGVCGLARLSPRSLAATLVFIACGMATVAVLRHVAGWPS</sequence>
<dbReference type="OrthoDB" id="9814020at2"/>
<evidence type="ECO:0000313" key="11">
    <source>
        <dbReference type="Proteomes" id="UP000270530"/>
    </source>
</evidence>
<dbReference type="PANTHER" id="PTHR30574:SF1">
    <property type="entry name" value="SULPHUR TRANSPORT DOMAIN-CONTAINING PROTEIN"/>
    <property type="match status" value="1"/>
</dbReference>
<keyword evidence="6 9" id="KW-1133">Transmembrane helix</keyword>
<accession>A0A2Z6E7V7</accession>
<gene>
    <name evidence="10" type="ORF">ALSL_2602</name>
</gene>
<evidence type="ECO:0000313" key="10">
    <source>
        <dbReference type="EMBL" id="BBD81226.1"/>
    </source>
</evidence>
<evidence type="ECO:0000256" key="4">
    <source>
        <dbReference type="ARBA" id="ARBA00022519"/>
    </source>
</evidence>
<name>A0A2Z6E7V7_9GAMM</name>
<keyword evidence="7 9" id="KW-0472">Membrane</keyword>